<dbReference type="SMART" id="SM01259">
    <property type="entry name" value="LAB_N"/>
    <property type="match status" value="2"/>
</dbReference>
<feature type="transmembrane region" description="Helical" evidence="1">
    <location>
        <begin position="63"/>
        <end position="80"/>
    </location>
</feature>
<feature type="domain" description="Lipid A biosynthesis N-terminal" evidence="2">
    <location>
        <begin position="11"/>
        <end position="82"/>
    </location>
</feature>
<organism evidence="3 4">
    <name type="scientific">Proteiniphilum acetatigenes</name>
    <dbReference type="NCBI Taxonomy" id="294710"/>
    <lineage>
        <taxon>Bacteria</taxon>
        <taxon>Pseudomonadati</taxon>
        <taxon>Bacteroidota</taxon>
        <taxon>Bacteroidia</taxon>
        <taxon>Bacteroidales</taxon>
        <taxon>Dysgonomonadaceae</taxon>
        <taxon>Proteiniphilum</taxon>
    </lineage>
</organism>
<proteinExistence type="predicted"/>
<comment type="caution">
    <text evidence="3">The sequence shown here is derived from an EMBL/GenBank/DDBJ whole genome shotgun (WGS) entry which is preliminary data.</text>
</comment>
<accession>A0A101HKP4</accession>
<dbReference type="GO" id="GO:0016020">
    <property type="term" value="C:membrane"/>
    <property type="evidence" value="ECO:0007669"/>
    <property type="project" value="GOC"/>
</dbReference>
<reference evidence="4" key="1">
    <citation type="journal article" date="2015" name="MBio">
        <title>Genome-Resolved Metagenomic Analysis Reveals Roles for Candidate Phyla and Other Microbial Community Members in Biogeochemical Transformations in Oil Reservoirs.</title>
        <authorList>
            <person name="Hu P."/>
            <person name="Tom L."/>
            <person name="Singh A."/>
            <person name="Thomas B.C."/>
            <person name="Baker B.J."/>
            <person name="Piceno Y.M."/>
            <person name="Andersen G.L."/>
            <person name="Banfield J.F."/>
        </authorList>
    </citation>
    <scope>NUCLEOTIDE SEQUENCE [LARGE SCALE GENOMIC DNA]</scope>
</reference>
<feature type="transmembrane region" description="Helical" evidence="1">
    <location>
        <begin position="186"/>
        <end position="205"/>
    </location>
</feature>
<evidence type="ECO:0000313" key="3">
    <source>
        <dbReference type="EMBL" id="KUK78270.1"/>
    </source>
</evidence>
<feature type="transmembrane region" description="Helical" evidence="1">
    <location>
        <begin position="92"/>
        <end position="115"/>
    </location>
</feature>
<dbReference type="GO" id="GO:0009245">
    <property type="term" value="P:lipid A biosynthetic process"/>
    <property type="evidence" value="ECO:0007669"/>
    <property type="project" value="InterPro"/>
</dbReference>
<dbReference type="GO" id="GO:0008915">
    <property type="term" value="F:lipid-A-disaccharide synthase activity"/>
    <property type="evidence" value="ECO:0007669"/>
    <property type="project" value="InterPro"/>
</dbReference>
<dbReference type="InterPro" id="IPR011499">
    <property type="entry name" value="Lipid_A_biosynth_N"/>
</dbReference>
<dbReference type="PATRIC" id="fig|294710.3.peg.660"/>
<feature type="transmembrane region" description="Helical" evidence="1">
    <location>
        <begin position="6"/>
        <end position="25"/>
    </location>
</feature>
<evidence type="ECO:0000313" key="4">
    <source>
        <dbReference type="Proteomes" id="UP000053860"/>
    </source>
</evidence>
<keyword evidence="1" id="KW-0472">Membrane</keyword>
<evidence type="ECO:0000259" key="2">
    <source>
        <dbReference type="SMART" id="SM01259"/>
    </source>
</evidence>
<evidence type="ECO:0000256" key="1">
    <source>
        <dbReference type="SAM" id="Phobius"/>
    </source>
</evidence>
<feature type="transmembrane region" description="Helical" evidence="1">
    <location>
        <begin position="127"/>
        <end position="149"/>
    </location>
</feature>
<feature type="domain" description="Lipid A biosynthesis N-terminal" evidence="2">
    <location>
        <begin position="132"/>
        <end position="203"/>
    </location>
</feature>
<feature type="transmembrane region" description="Helical" evidence="1">
    <location>
        <begin position="161"/>
        <end position="180"/>
    </location>
</feature>
<keyword evidence="1" id="KW-0812">Transmembrane</keyword>
<dbReference type="Pfam" id="PF07578">
    <property type="entry name" value="LAB_N"/>
    <property type="match status" value="2"/>
</dbReference>
<keyword evidence="1" id="KW-1133">Transmembrane helix</keyword>
<sequence length="211" mass="23964">MQSTNIWVFAVGFLAQIFFSARILYQWIATEKAGRILSPPAFWILSILGSYLLFIYGVLRDDFAIILGQFISYYIYLWNLRMQGVWKKIAVLIRAVLLLTPLAAIGIMLGDLAGFTDTFFNNKDVPLWLLLFGSAGQLIFSLRFIYQFIYSAAHHKSELPIGFWIISLSGSTMIIAYALFRLDPVLILGQAFGFIAYSRNIMIGLKNKHSL</sequence>
<dbReference type="Gene3D" id="1.20.1280.290">
    <property type="match status" value="2"/>
</dbReference>
<feature type="transmembrane region" description="Helical" evidence="1">
    <location>
        <begin position="37"/>
        <end position="57"/>
    </location>
</feature>
<protein>
    <recommendedName>
        <fullName evidence="2">Lipid A biosynthesis N-terminal domain-containing protein</fullName>
    </recommendedName>
</protein>
<dbReference type="EMBL" id="LGGN01000052">
    <property type="protein sequence ID" value="KUK78270.1"/>
    <property type="molecule type" value="Genomic_DNA"/>
</dbReference>
<name>A0A101HKP4_9BACT</name>
<dbReference type="Proteomes" id="UP000053860">
    <property type="component" value="Unassembled WGS sequence"/>
</dbReference>
<dbReference type="AlphaFoldDB" id="A0A101HKP4"/>
<gene>
    <name evidence="3" type="ORF">XD92_0420</name>
</gene>